<evidence type="ECO:0000256" key="1">
    <source>
        <dbReference type="SAM" id="MobiDB-lite"/>
    </source>
</evidence>
<evidence type="ECO:0000313" key="3">
    <source>
        <dbReference type="Proteomes" id="UP001250858"/>
    </source>
</evidence>
<name>A0ABY9RQD2_9ACTN</name>
<dbReference type="Proteomes" id="UP001250858">
    <property type="component" value="Chromosome"/>
</dbReference>
<accession>A0ABY9RQD2</accession>
<sequence length="89" mass="9602">MASRVPLLPRRTTFARSTSSKRSEGQVLATNVDHAIITVSLAVELDLGRIERFLALAHPPRTGPHRSPRGRAGRVDGPEAGGRQSAPLR</sequence>
<organism evidence="2 3">
    <name type="scientific">Streptomyces roseicoloratus</name>
    <dbReference type="NCBI Taxonomy" id="2508722"/>
    <lineage>
        <taxon>Bacteria</taxon>
        <taxon>Bacillati</taxon>
        <taxon>Actinomycetota</taxon>
        <taxon>Actinomycetes</taxon>
        <taxon>Kitasatosporales</taxon>
        <taxon>Streptomycetaceae</taxon>
        <taxon>Streptomyces</taxon>
    </lineage>
</organism>
<feature type="region of interest" description="Disordered" evidence="1">
    <location>
        <begin position="57"/>
        <end position="89"/>
    </location>
</feature>
<evidence type="ECO:0000313" key="2">
    <source>
        <dbReference type="EMBL" id="WMX44396.1"/>
    </source>
</evidence>
<proteinExistence type="predicted"/>
<gene>
    <name evidence="2" type="ORF">RGF97_05355</name>
</gene>
<protein>
    <submittedName>
        <fullName evidence="2">Uncharacterized protein</fullName>
    </submittedName>
</protein>
<keyword evidence="3" id="KW-1185">Reference proteome</keyword>
<feature type="compositionally biased region" description="Basic residues" evidence="1">
    <location>
        <begin position="63"/>
        <end position="72"/>
    </location>
</feature>
<feature type="region of interest" description="Disordered" evidence="1">
    <location>
        <begin position="1"/>
        <end position="25"/>
    </location>
</feature>
<reference evidence="2 3" key="1">
    <citation type="submission" date="2023-09" db="EMBL/GenBank/DDBJ databases">
        <title>Complete genome of Streptomyces roseicoloratus T14.</title>
        <authorList>
            <person name="Bashizi T."/>
            <person name="Kim M.-J."/>
            <person name="Lee G."/>
            <person name="Tagele S.B."/>
            <person name="Shin J.-H."/>
        </authorList>
    </citation>
    <scope>NUCLEOTIDE SEQUENCE [LARGE SCALE GENOMIC DNA]</scope>
    <source>
        <strain evidence="2 3">T14</strain>
    </source>
</reference>
<dbReference type="EMBL" id="CP133762">
    <property type="protein sequence ID" value="WMX44396.1"/>
    <property type="molecule type" value="Genomic_DNA"/>
</dbReference>